<evidence type="ECO:0000313" key="3">
    <source>
        <dbReference type="EMBL" id="PLW51934.1"/>
    </source>
</evidence>
<proteinExistence type="predicted"/>
<feature type="compositionally biased region" description="Basic residues" evidence="1">
    <location>
        <begin position="784"/>
        <end position="795"/>
    </location>
</feature>
<feature type="compositionally biased region" description="Low complexity" evidence="1">
    <location>
        <begin position="564"/>
        <end position="583"/>
    </location>
</feature>
<feature type="compositionally biased region" description="Low complexity" evidence="1">
    <location>
        <begin position="409"/>
        <end position="422"/>
    </location>
</feature>
<feature type="compositionally biased region" description="Pro residues" evidence="1">
    <location>
        <begin position="544"/>
        <end position="560"/>
    </location>
</feature>
<name>A0A2N5V4N4_9BASI</name>
<feature type="compositionally biased region" description="Low complexity" evidence="1">
    <location>
        <begin position="800"/>
        <end position="810"/>
    </location>
</feature>
<evidence type="ECO:0000313" key="2">
    <source>
        <dbReference type="EMBL" id="PLW44866.1"/>
    </source>
</evidence>
<dbReference type="InterPro" id="IPR013176">
    <property type="entry name" value="Ccz1"/>
</dbReference>
<dbReference type="Proteomes" id="UP000235388">
    <property type="component" value="Unassembled WGS sequence"/>
</dbReference>
<dbReference type="EMBL" id="PGCJ01000133">
    <property type="protein sequence ID" value="PLW44866.1"/>
    <property type="molecule type" value="Genomic_DNA"/>
</dbReference>
<feature type="compositionally biased region" description="Basic and acidic residues" evidence="1">
    <location>
        <begin position="660"/>
        <end position="669"/>
    </location>
</feature>
<dbReference type="AlphaFoldDB" id="A0A2N5V4N4"/>
<dbReference type="EMBL" id="PGCI01000003">
    <property type="protein sequence ID" value="PLW51934.1"/>
    <property type="molecule type" value="Genomic_DNA"/>
</dbReference>
<accession>A0A2N5V4N4</accession>
<keyword evidence="4" id="KW-1185">Reference proteome</keyword>
<protein>
    <submittedName>
        <fullName evidence="2">Uncharacterized protein</fullName>
    </submittedName>
</protein>
<comment type="caution">
    <text evidence="2">The sequence shown here is derived from an EMBL/GenBank/DDBJ whole genome shotgun (WGS) entry which is preliminary data.</text>
</comment>
<evidence type="ECO:0000313" key="4">
    <source>
        <dbReference type="Proteomes" id="UP000235388"/>
    </source>
</evidence>
<feature type="region of interest" description="Disordered" evidence="1">
    <location>
        <begin position="405"/>
        <end position="425"/>
    </location>
</feature>
<feature type="region of interest" description="Disordered" evidence="1">
    <location>
        <begin position="538"/>
        <end position="586"/>
    </location>
</feature>
<dbReference type="OrthoDB" id="240546at2759"/>
<gene>
    <name evidence="2" type="ORF">PCANC_10805</name>
    <name evidence="3" type="ORF">PCASD_00879</name>
</gene>
<dbReference type="GO" id="GO:0016192">
    <property type="term" value="P:vesicle-mediated transport"/>
    <property type="evidence" value="ECO:0007669"/>
    <property type="project" value="InterPro"/>
</dbReference>
<dbReference type="PANTHER" id="PTHR13056:SF0">
    <property type="entry name" value="VACUOLAR FUSION PROTEIN CCZ1 HOMOLOG-RELATED"/>
    <property type="match status" value="1"/>
</dbReference>
<feature type="region of interest" description="Disordered" evidence="1">
    <location>
        <begin position="658"/>
        <end position="681"/>
    </location>
</feature>
<dbReference type="PANTHER" id="PTHR13056">
    <property type="entry name" value="VACUOLAR FUSION PROTEIN CCZ1 HOMOLOG-RELATED"/>
    <property type="match status" value="1"/>
</dbReference>
<dbReference type="STRING" id="200324.A0A2N5V4N4"/>
<dbReference type="Proteomes" id="UP000235392">
    <property type="component" value="Unassembled WGS sequence"/>
</dbReference>
<dbReference type="GO" id="GO:0035658">
    <property type="term" value="C:Mon1-Ccz1 complex"/>
    <property type="evidence" value="ECO:0007669"/>
    <property type="project" value="InterPro"/>
</dbReference>
<feature type="region of interest" description="Disordered" evidence="1">
    <location>
        <begin position="784"/>
        <end position="823"/>
    </location>
</feature>
<evidence type="ECO:0000256" key="1">
    <source>
        <dbReference type="SAM" id="MobiDB-lite"/>
    </source>
</evidence>
<evidence type="ECO:0000313" key="5">
    <source>
        <dbReference type="Proteomes" id="UP000235392"/>
    </source>
</evidence>
<feature type="region of interest" description="Disordered" evidence="1">
    <location>
        <begin position="480"/>
        <end position="508"/>
    </location>
</feature>
<reference evidence="4 5" key="1">
    <citation type="submission" date="2017-11" db="EMBL/GenBank/DDBJ databases">
        <title>De novo assembly and phasing of dikaryotic genomes from two isolates of Puccinia coronata f. sp. avenae, the causal agent of oat crown rust.</title>
        <authorList>
            <person name="Miller M.E."/>
            <person name="Zhang Y."/>
            <person name="Omidvar V."/>
            <person name="Sperschneider J."/>
            <person name="Schwessinger B."/>
            <person name="Raley C."/>
            <person name="Palmer J.M."/>
            <person name="Garnica D."/>
            <person name="Upadhyaya N."/>
            <person name="Rathjen J."/>
            <person name="Taylor J.M."/>
            <person name="Park R.F."/>
            <person name="Dodds P.N."/>
            <person name="Hirsch C.D."/>
            <person name="Kianian S.F."/>
            <person name="Figueroa M."/>
        </authorList>
    </citation>
    <scope>NUCLEOTIDE SEQUENCE [LARGE SCALE GENOMIC DNA]</scope>
    <source>
        <strain evidence="2">12NC29</strain>
        <strain evidence="3">12SD80</strain>
    </source>
</reference>
<sequence length="864" mass="95190">MNQQLTVLSSFLVWSTEQSESDTELYFTHIEQPAIDEEKKNRLVGLVKGLVNFTAILSHGLNSSSSNNYNNNSQGIRSVHSKNHKILFLQPEPSFYLAAVINLLHTPSPAATGTSKLSDTFNILSKQKNTTASYEPSDVVLLNSLASAAQEYLLLHGSMRLPLRNNLQQLRETLEKFWSVWLWRWNVGKTGCGAVDFHELFGGLQSPFLNSAKIPRTAVDQFTHFATQICPAFPILPILIHDRTVVYLPSQTQIINRHDITTLARYLLSLLAGSEAKRESPPPPPPTKAVKAPQDEQNMIMKRLSTIDFGSLANLQPKFPSTTSAAIQPATDWANRALKWASTSLVLPVNHLFDNDAEADSLDQLLRADIGLPTRTTPHQLVRIKSSLSSPELVTHAVPSSIRLASQKSASSITTNQSSSPTKLNYPHNLLKIYSPVQSTRSGSIHYPHNLENIYESMRLSGPGEEESGSYRLPTVPLDQWIPAASGPPEHHHTASPSPGGSKHNPRSASFNVEHALADAMSERSIGSLAALEFVRSEPFAESSPPPPSHGSAPSGPPPTTLNAPIVSSSPKSISRPASSSTTPLPPLKQIKIYVNSGRLMTSVYWIQRQGWTLAWVAEPVDDPQVPNSMIGLSEVNTKEALLQATTVLDGFAECGWPEDASRSEEPKPPEAVTSDVVRRPPKKVSRQRFLVRDASHAGCFYLQSPHPHAGWLSRNDIWPGKAIPPDELEASLGLLHLVDANAFGLSHSYLPSEPATPGTLSLYEESFLRTSSGQWLVAKKIPHHRVHRHQHPRQHQQPERPQQQQQKQPQNEEGGEDGPRKAQTDSVLEAFLVLPRGLGTLIEADNEMRMLELQAESFQFNLS</sequence>
<organism evidence="2 4">
    <name type="scientific">Puccinia coronata f. sp. avenae</name>
    <dbReference type="NCBI Taxonomy" id="200324"/>
    <lineage>
        <taxon>Eukaryota</taxon>
        <taxon>Fungi</taxon>
        <taxon>Dikarya</taxon>
        <taxon>Basidiomycota</taxon>
        <taxon>Pucciniomycotina</taxon>
        <taxon>Pucciniomycetes</taxon>
        <taxon>Pucciniales</taxon>
        <taxon>Pucciniaceae</taxon>
        <taxon>Puccinia</taxon>
    </lineage>
</organism>